<evidence type="ECO:0000259" key="1">
    <source>
        <dbReference type="Pfam" id="PF26002"/>
    </source>
</evidence>
<comment type="caution">
    <text evidence="2">The sequence shown here is derived from an EMBL/GenBank/DDBJ whole genome shotgun (WGS) entry which is preliminary data.</text>
</comment>
<dbReference type="PANTHER" id="PTHR30386">
    <property type="entry name" value="MEMBRANE FUSION SUBUNIT OF EMRAB-TOLC MULTIDRUG EFFLUX PUMP"/>
    <property type="match status" value="1"/>
</dbReference>
<keyword evidence="3" id="KW-1185">Reference proteome</keyword>
<evidence type="ECO:0000313" key="3">
    <source>
        <dbReference type="Proteomes" id="UP000239898"/>
    </source>
</evidence>
<name>A0A2S6YZ45_9XANT</name>
<reference evidence="2 3" key="1">
    <citation type="submission" date="2016-08" db="EMBL/GenBank/DDBJ databases">
        <title>Evolution of the type three secretion system and type three effector repertoires in Xanthomonas.</title>
        <authorList>
            <person name="Merda D."/>
            <person name="Briand M."/>
            <person name="Bosis E."/>
            <person name="Rousseau C."/>
            <person name="Portier P."/>
            <person name="Jacques M.-A."/>
            <person name="Fischer-Le Saux M."/>
        </authorList>
    </citation>
    <scope>NUCLEOTIDE SEQUENCE [LARGE SCALE GENOMIC DNA]</scope>
    <source>
        <strain evidence="2 3">CFBP 4691</strain>
    </source>
</reference>
<protein>
    <recommendedName>
        <fullName evidence="1">AprE-like beta-barrel domain-containing protein</fullName>
    </recommendedName>
</protein>
<feature type="domain" description="AprE-like beta-barrel" evidence="1">
    <location>
        <begin position="3"/>
        <end position="84"/>
    </location>
</feature>
<dbReference type="Gene3D" id="2.40.30.170">
    <property type="match status" value="1"/>
</dbReference>
<dbReference type="EMBL" id="MIGX01000319">
    <property type="protein sequence ID" value="PPT73275.1"/>
    <property type="molecule type" value="Genomic_DNA"/>
</dbReference>
<proteinExistence type="predicted"/>
<evidence type="ECO:0000313" key="2">
    <source>
        <dbReference type="EMBL" id="PPT73275.1"/>
    </source>
</evidence>
<dbReference type="Pfam" id="PF26002">
    <property type="entry name" value="Beta-barrel_AprE"/>
    <property type="match status" value="1"/>
</dbReference>
<dbReference type="PANTHER" id="PTHR30386:SF27">
    <property type="entry name" value="MEMBRANE FUSION PROTEIN (MFP) FAMILY PROTEIN"/>
    <property type="match status" value="1"/>
</dbReference>
<dbReference type="InterPro" id="IPR050739">
    <property type="entry name" value="MFP"/>
</dbReference>
<sequence>MLNKDIGFLRPGQPVTVKIESFPYTRYGYLTGTVASVSHDAAQDEKLGLVFPARIKLNGDILDVEGVKVRMSAGMSLSAEIKTGKRRIINYLLDPIGRHSAESFRER</sequence>
<dbReference type="AlphaFoldDB" id="A0A2S6YZ45"/>
<accession>A0A2S6YZ45</accession>
<organism evidence="2 3">
    <name type="scientific">Xanthomonas theicola</name>
    <dbReference type="NCBI Taxonomy" id="56464"/>
    <lineage>
        <taxon>Bacteria</taxon>
        <taxon>Pseudomonadati</taxon>
        <taxon>Pseudomonadota</taxon>
        <taxon>Gammaproteobacteria</taxon>
        <taxon>Lysobacterales</taxon>
        <taxon>Lysobacteraceae</taxon>
        <taxon>Xanthomonas</taxon>
    </lineage>
</organism>
<dbReference type="InterPro" id="IPR058982">
    <property type="entry name" value="Beta-barrel_AprE"/>
</dbReference>
<dbReference type="PRINTS" id="PR01490">
    <property type="entry name" value="RTXTOXIND"/>
</dbReference>
<gene>
    <name evidence="2" type="ORF">XthCFBP4691_20545</name>
</gene>
<dbReference type="Proteomes" id="UP000239898">
    <property type="component" value="Unassembled WGS sequence"/>
</dbReference>